<sequence length="196" mass="21667">MLPLAQSVNSARHRAGKVDSPSAQTCISGLGDYNGVSRMPGYASRSRIATDFPIVMSQVFIPASLILKSSPNQVCRSIASEFQPTSLNCQLLAFFNRNRNSTKSTGAVLESLRLAANPLCQRLPANHANGRQCVTRESHGSGDSDRRAVQPATRIDEQERVKTPHPQVDKHGQKDAWQKDEDRRMMTLNTPMFQSF</sequence>
<accession>A0ABP9VH72</accession>
<evidence type="ECO:0000313" key="2">
    <source>
        <dbReference type="EMBL" id="GAA5504570.1"/>
    </source>
</evidence>
<protein>
    <submittedName>
        <fullName evidence="2">Uncharacterized protein</fullName>
    </submittedName>
</protein>
<evidence type="ECO:0000313" key="3">
    <source>
        <dbReference type="Proteomes" id="UP001416858"/>
    </source>
</evidence>
<comment type="caution">
    <text evidence="2">The sequence shown here is derived from an EMBL/GenBank/DDBJ whole genome shotgun (WGS) entry which is preliminary data.</text>
</comment>
<gene>
    <name evidence="2" type="ORF">Rcae01_00009</name>
</gene>
<dbReference type="Proteomes" id="UP001416858">
    <property type="component" value="Unassembled WGS sequence"/>
</dbReference>
<proteinExistence type="predicted"/>
<reference evidence="2 3" key="1">
    <citation type="submission" date="2024-02" db="EMBL/GenBank/DDBJ databases">
        <title>Rhodopirellula caenicola NBRC 110016.</title>
        <authorList>
            <person name="Ichikawa N."/>
            <person name="Katano-Makiyama Y."/>
            <person name="Hidaka K."/>
        </authorList>
    </citation>
    <scope>NUCLEOTIDE SEQUENCE [LARGE SCALE GENOMIC DNA]</scope>
    <source>
        <strain evidence="2 3">NBRC 110016</strain>
    </source>
</reference>
<dbReference type="EMBL" id="BAABRO010000001">
    <property type="protein sequence ID" value="GAA5504570.1"/>
    <property type="molecule type" value="Genomic_DNA"/>
</dbReference>
<feature type="region of interest" description="Disordered" evidence="1">
    <location>
        <begin position="131"/>
        <end position="182"/>
    </location>
</feature>
<feature type="compositionally biased region" description="Basic and acidic residues" evidence="1">
    <location>
        <begin position="134"/>
        <end position="182"/>
    </location>
</feature>
<organism evidence="2 3">
    <name type="scientific">Novipirellula caenicola</name>
    <dbReference type="NCBI Taxonomy" id="1536901"/>
    <lineage>
        <taxon>Bacteria</taxon>
        <taxon>Pseudomonadati</taxon>
        <taxon>Planctomycetota</taxon>
        <taxon>Planctomycetia</taxon>
        <taxon>Pirellulales</taxon>
        <taxon>Pirellulaceae</taxon>
        <taxon>Novipirellula</taxon>
    </lineage>
</organism>
<name>A0ABP9VH72_9BACT</name>
<evidence type="ECO:0000256" key="1">
    <source>
        <dbReference type="SAM" id="MobiDB-lite"/>
    </source>
</evidence>
<keyword evidence="3" id="KW-1185">Reference proteome</keyword>